<dbReference type="GO" id="GO:0050385">
    <property type="term" value="F:ureidoglycolate lyase activity"/>
    <property type="evidence" value="ECO:0007669"/>
    <property type="project" value="UniProtKB-EC"/>
</dbReference>
<organism evidence="5 7">
    <name type="scientific">Ralstonia mannitolilytica</name>
    <dbReference type="NCBI Taxonomy" id="105219"/>
    <lineage>
        <taxon>Bacteria</taxon>
        <taxon>Pseudomonadati</taxon>
        <taxon>Pseudomonadota</taxon>
        <taxon>Betaproteobacteria</taxon>
        <taxon>Burkholderiales</taxon>
        <taxon>Burkholderiaceae</taxon>
        <taxon>Ralstonia</taxon>
    </lineage>
</organism>
<dbReference type="AlphaFoldDB" id="A0AAD2AIT1"/>
<evidence type="ECO:0000256" key="3">
    <source>
        <dbReference type="ARBA" id="ARBA00022723"/>
    </source>
</evidence>
<name>A0AAD2AIT1_9RALS</name>
<proteinExistence type="inferred from homology"/>
<reference evidence="5 8" key="1">
    <citation type="submission" date="2023-07" db="EMBL/GenBank/DDBJ databases">
        <authorList>
            <person name="Peeters C."/>
        </authorList>
    </citation>
    <scope>NUCLEOTIDE SEQUENCE</scope>
    <source>
        <strain evidence="6 8">R-77569</strain>
        <strain evidence="5">R-77591</strain>
    </source>
</reference>
<dbReference type="PANTHER" id="PTHR42796">
    <property type="entry name" value="FUMARYLACETOACETATE HYDROLASE DOMAIN-CONTAINING PROTEIN 2A-RELATED"/>
    <property type="match status" value="1"/>
</dbReference>
<gene>
    <name evidence="6" type="ORF">R77569_00662</name>
    <name evidence="5" type="ORF">R77591_00434</name>
</gene>
<keyword evidence="6" id="KW-0378">Hydrolase</keyword>
<dbReference type="GO" id="GO:0044281">
    <property type="term" value="P:small molecule metabolic process"/>
    <property type="evidence" value="ECO:0007669"/>
    <property type="project" value="UniProtKB-ARBA"/>
</dbReference>
<dbReference type="EC" id="4.3.2.3" evidence="5"/>
<sequence length="286" mass="30473">MKLLRYGPKGQEKPGLLDAQGQVRDLSGVIDDIAGAALLPESLARLRTLDISRLPIVDGTPQAGLRLGACVGNVGKFICIGLNYSDHAAETGAEVPAEPVVFGKWTSAICGPNDDVEIPRGSVKTDWEVELGVVIGKGGRYISEADALAHVAGYCVINDVSEREYQLERGGTWDKGKGCDTFGPIGPWLVTADEVPNPQALHLWLEVDGHRYQNGSTSTMVFGVAHLVSYLSRFMSLQPGDVISTGTPPGVGLGQKPPVYLRAGQTMRLGIEGLGEQRQRTVDAQG</sequence>
<dbReference type="EMBL" id="CATVXE010000001">
    <property type="protein sequence ID" value="CAJ0679623.1"/>
    <property type="molecule type" value="Genomic_DNA"/>
</dbReference>
<dbReference type="PANTHER" id="PTHR42796:SF4">
    <property type="entry name" value="FUMARYLACETOACETATE HYDROLASE DOMAIN-CONTAINING PROTEIN 2A"/>
    <property type="match status" value="1"/>
</dbReference>
<accession>A0AAD2AIT1</accession>
<keyword evidence="3" id="KW-0479">Metal-binding</keyword>
<dbReference type="Gene3D" id="3.90.850.10">
    <property type="entry name" value="Fumarylacetoacetase-like, C-terminal domain"/>
    <property type="match status" value="1"/>
</dbReference>
<dbReference type="Pfam" id="PF01557">
    <property type="entry name" value="FAA_hydrolase"/>
    <property type="match status" value="1"/>
</dbReference>
<protein>
    <submittedName>
        <fullName evidence="5">Ureidoglycolate lyase</fullName>
        <ecNumber evidence="5">4.3.2.3</ecNumber>
    </submittedName>
</protein>
<dbReference type="RefSeq" id="WP_104566896.1">
    <property type="nucleotide sequence ID" value="NZ_CATVXE010000001.1"/>
</dbReference>
<comment type="similarity">
    <text evidence="2">Belongs to the FAH family.</text>
</comment>
<dbReference type="InterPro" id="IPR011234">
    <property type="entry name" value="Fumarylacetoacetase-like_C"/>
</dbReference>
<keyword evidence="8" id="KW-1185">Reference proteome</keyword>
<evidence type="ECO:0000313" key="8">
    <source>
        <dbReference type="Proteomes" id="UP001190452"/>
    </source>
</evidence>
<comment type="cofactor">
    <cofactor evidence="1">
        <name>Mg(2+)</name>
        <dbReference type="ChEBI" id="CHEBI:18420"/>
    </cofactor>
</comment>
<evidence type="ECO:0000259" key="4">
    <source>
        <dbReference type="Pfam" id="PF01557"/>
    </source>
</evidence>
<dbReference type="GO" id="GO:0016787">
    <property type="term" value="F:hydrolase activity"/>
    <property type="evidence" value="ECO:0007669"/>
    <property type="project" value="UniProtKB-KW"/>
</dbReference>
<dbReference type="FunFam" id="3.90.850.10:FF:000012">
    <property type="entry name" value="Putative 2-hydroxyhepta-2,4-diene-1,7-dioate isomerase"/>
    <property type="match status" value="1"/>
</dbReference>
<feature type="domain" description="Fumarylacetoacetase-like C-terminal" evidence="4">
    <location>
        <begin position="76"/>
        <end position="280"/>
    </location>
</feature>
<dbReference type="InterPro" id="IPR036663">
    <property type="entry name" value="Fumarylacetoacetase_C_sf"/>
</dbReference>
<dbReference type="InterPro" id="IPR051121">
    <property type="entry name" value="FAH"/>
</dbReference>
<evidence type="ECO:0000313" key="7">
    <source>
        <dbReference type="Proteomes" id="UP001190002"/>
    </source>
</evidence>
<evidence type="ECO:0000256" key="2">
    <source>
        <dbReference type="ARBA" id="ARBA00010211"/>
    </source>
</evidence>
<keyword evidence="5" id="KW-0456">Lyase</keyword>
<comment type="caution">
    <text evidence="5">The sequence shown here is derived from an EMBL/GenBank/DDBJ whole genome shotgun (WGS) entry which is preliminary data.</text>
</comment>
<evidence type="ECO:0000313" key="5">
    <source>
        <dbReference type="EMBL" id="CAJ0679623.1"/>
    </source>
</evidence>
<dbReference type="GO" id="GO:0046872">
    <property type="term" value="F:metal ion binding"/>
    <property type="evidence" value="ECO:0007669"/>
    <property type="project" value="UniProtKB-KW"/>
</dbReference>
<dbReference type="Proteomes" id="UP001190002">
    <property type="component" value="Unassembled WGS sequence"/>
</dbReference>
<dbReference type="EMBL" id="CAUDKV010000002">
    <property type="protein sequence ID" value="CAJ0852975.1"/>
    <property type="molecule type" value="Genomic_DNA"/>
</dbReference>
<dbReference type="SUPFAM" id="SSF56529">
    <property type="entry name" value="FAH"/>
    <property type="match status" value="1"/>
</dbReference>
<evidence type="ECO:0000313" key="6">
    <source>
        <dbReference type="EMBL" id="CAJ0852975.1"/>
    </source>
</evidence>
<evidence type="ECO:0000256" key="1">
    <source>
        <dbReference type="ARBA" id="ARBA00001946"/>
    </source>
</evidence>
<dbReference type="Proteomes" id="UP001190452">
    <property type="component" value="Unassembled WGS sequence"/>
</dbReference>